<proteinExistence type="inferred from homology"/>
<dbReference type="PROSITE" id="PS50283">
    <property type="entry name" value="NA_SOLUT_SYMP_3"/>
    <property type="match status" value="1"/>
</dbReference>
<dbReference type="EMBL" id="CP036339">
    <property type="protein sequence ID" value="QDT71843.1"/>
    <property type="molecule type" value="Genomic_DNA"/>
</dbReference>
<dbReference type="Pfam" id="PF00474">
    <property type="entry name" value="SSF"/>
    <property type="match status" value="1"/>
</dbReference>
<evidence type="ECO:0000313" key="9">
    <source>
        <dbReference type="Proteomes" id="UP000317909"/>
    </source>
</evidence>
<feature type="transmembrane region" description="Helical" evidence="7">
    <location>
        <begin position="570"/>
        <end position="589"/>
    </location>
</feature>
<feature type="transmembrane region" description="Helical" evidence="7">
    <location>
        <begin position="261"/>
        <end position="280"/>
    </location>
</feature>
<keyword evidence="5 7" id="KW-0472">Membrane</keyword>
<dbReference type="KEGG" id="llh:I41_10040"/>
<evidence type="ECO:0000256" key="2">
    <source>
        <dbReference type="ARBA" id="ARBA00006434"/>
    </source>
</evidence>
<evidence type="ECO:0000256" key="1">
    <source>
        <dbReference type="ARBA" id="ARBA00004141"/>
    </source>
</evidence>
<keyword evidence="4 7" id="KW-1133">Transmembrane helix</keyword>
<feature type="transmembrane region" description="Helical" evidence="7">
    <location>
        <begin position="516"/>
        <end position="538"/>
    </location>
</feature>
<dbReference type="CDD" id="cd10329">
    <property type="entry name" value="SLC5sbd_SGLT1-like"/>
    <property type="match status" value="1"/>
</dbReference>
<feature type="transmembrane region" description="Helical" evidence="7">
    <location>
        <begin position="301"/>
        <end position="327"/>
    </location>
</feature>
<dbReference type="Gene3D" id="1.20.1730.10">
    <property type="entry name" value="Sodium/glucose cotransporter"/>
    <property type="match status" value="1"/>
</dbReference>
<feature type="transmembrane region" description="Helical" evidence="7">
    <location>
        <begin position="419"/>
        <end position="436"/>
    </location>
</feature>
<gene>
    <name evidence="8" type="primary">sglT_2</name>
    <name evidence="8" type="ORF">I41_10040</name>
</gene>
<organism evidence="8 9">
    <name type="scientific">Lacipirellula limnantheis</name>
    <dbReference type="NCBI Taxonomy" id="2528024"/>
    <lineage>
        <taxon>Bacteria</taxon>
        <taxon>Pseudomonadati</taxon>
        <taxon>Planctomycetota</taxon>
        <taxon>Planctomycetia</taxon>
        <taxon>Pirellulales</taxon>
        <taxon>Lacipirellulaceae</taxon>
        <taxon>Lacipirellula</taxon>
    </lineage>
</organism>
<evidence type="ECO:0000256" key="4">
    <source>
        <dbReference type="ARBA" id="ARBA00022989"/>
    </source>
</evidence>
<dbReference type="GO" id="GO:0005412">
    <property type="term" value="F:D-glucose:sodium symporter activity"/>
    <property type="evidence" value="ECO:0007669"/>
    <property type="project" value="TreeGrafter"/>
</dbReference>
<protein>
    <submittedName>
        <fullName evidence="8">Sodium/glucose cotransporter</fullName>
    </submittedName>
</protein>
<evidence type="ECO:0000256" key="7">
    <source>
        <dbReference type="SAM" id="Phobius"/>
    </source>
</evidence>
<dbReference type="GO" id="GO:0005886">
    <property type="term" value="C:plasma membrane"/>
    <property type="evidence" value="ECO:0007669"/>
    <property type="project" value="TreeGrafter"/>
</dbReference>
<dbReference type="PANTHER" id="PTHR11819:SF195">
    <property type="entry name" value="SODIUM_GLUCOSE COTRANSPORTER 4"/>
    <property type="match status" value="1"/>
</dbReference>
<dbReference type="AlphaFoldDB" id="A0A517TTZ0"/>
<feature type="transmembrane region" description="Helical" evidence="7">
    <location>
        <begin position="187"/>
        <end position="204"/>
    </location>
</feature>
<evidence type="ECO:0000256" key="3">
    <source>
        <dbReference type="ARBA" id="ARBA00022692"/>
    </source>
</evidence>
<dbReference type="PANTHER" id="PTHR11819">
    <property type="entry name" value="SOLUTE CARRIER FAMILY 5"/>
    <property type="match status" value="1"/>
</dbReference>
<dbReference type="InterPro" id="IPR001734">
    <property type="entry name" value="Na/solute_symporter"/>
</dbReference>
<feature type="transmembrane region" description="Helical" evidence="7">
    <location>
        <begin position="158"/>
        <end position="175"/>
    </location>
</feature>
<sequence>METLDWVVIGGYFALLLGLSWWVILQSKETSQDFFLAAHSLGWFVVGASIFASNIGSEHLVGLAGSGATDGVAMAHYELHAWCLLVLGWMLVPFYMRSRVFTMPQFLERRFSPASRYVLSIISLIAYIVTKIAVGIFAGGVVFEALLPEMNFAGLDGFWIGSIMVLVFTGLYTTLGGFRAVAYTEALQTIILIIGSALVTYYGLEKIGGWSELRAVVDSDKFNLWKPIVPAGVESTWSPVSVKNDAGQIVKQAWYFSFPSHYPWIGMLLCAPIIGLWYWCTDQYIVQRALGAPNQTEARRGCIFAGYLKLLPVFIFIIPGVICWALITKINAGEITDMNFAGMVNDDGSIRDSGQAFPMMVKNVLPVGIRGLVVAGLLAALMSSLAGVFNACATLFTIDLYAKYQPEASEAQLVRTGRIATVVMVLIGMAWIPIIRGHHGLYDYLQSVQGYLAPPIFVVFFLGVFWKRMNAQGCLAALLVGFAVGLFRLAVDTPAKINPEFAYEPGSFLWIVNQIYFQYFSILIFFISAATMILVSYLTGEPDYARISGLTYGTLTDEDRASTRSSWSGLDLATSIGLLVLIVAAYLYFRG</sequence>
<feature type="transmembrane region" description="Helical" evidence="7">
    <location>
        <begin position="79"/>
        <end position="96"/>
    </location>
</feature>
<accession>A0A517TTZ0</accession>
<dbReference type="OrthoDB" id="9814523at2"/>
<evidence type="ECO:0000256" key="6">
    <source>
        <dbReference type="RuleBase" id="RU362091"/>
    </source>
</evidence>
<keyword evidence="3 7" id="KW-0812">Transmembrane</keyword>
<feature type="transmembrane region" description="Helical" evidence="7">
    <location>
        <begin position="6"/>
        <end position="25"/>
    </location>
</feature>
<comment type="similarity">
    <text evidence="2 6">Belongs to the sodium:solute symporter (SSF) (TC 2.A.21) family.</text>
</comment>
<feature type="transmembrane region" description="Helical" evidence="7">
    <location>
        <begin position="369"/>
        <end position="398"/>
    </location>
</feature>
<feature type="transmembrane region" description="Helical" evidence="7">
    <location>
        <begin position="448"/>
        <end position="466"/>
    </location>
</feature>
<dbReference type="RefSeq" id="WP_145431421.1">
    <property type="nucleotide sequence ID" value="NZ_CP036339.1"/>
</dbReference>
<reference evidence="8 9" key="1">
    <citation type="submission" date="2019-02" db="EMBL/GenBank/DDBJ databases">
        <title>Deep-cultivation of Planctomycetes and their phenomic and genomic characterization uncovers novel biology.</title>
        <authorList>
            <person name="Wiegand S."/>
            <person name="Jogler M."/>
            <person name="Boedeker C."/>
            <person name="Pinto D."/>
            <person name="Vollmers J."/>
            <person name="Rivas-Marin E."/>
            <person name="Kohn T."/>
            <person name="Peeters S.H."/>
            <person name="Heuer A."/>
            <person name="Rast P."/>
            <person name="Oberbeckmann S."/>
            <person name="Bunk B."/>
            <person name="Jeske O."/>
            <person name="Meyerdierks A."/>
            <person name="Storesund J.E."/>
            <person name="Kallscheuer N."/>
            <person name="Luecker S."/>
            <person name="Lage O.M."/>
            <person name="Pohl T."/>
            <person name="Merkel B.J."/>
            <person name="Hornburger P."/>
            <person name="Mueller R.-W."/>
            <person name="Bruemmer F."/>
            <person name="Labrenz M."/>
            <person name="Spormann A.M."/>
            <person name="Op den Camp H."/>
            <person name="Overmann J."/>
            <person name="Amann R."/>
            <person name="Jetten M.S.M."/>
            <person name="Mascher T."/>
            <person name="Medema M.H."/>
            <person name="Devos D.P."/>
            <person name="Kaster A.-K."/>
            <person name="Ovreas L."/>
            <person name="Rohde M."/>
            <person name="Galperin M.Y."/>
            <person name="Jogler C."/>
        </authorList>
    </citation>
    <scope>NUCLEOTIDE SEQUENCE [LARGE SCALE GENOMIC DNA]</scope>
    <source>
        <strain evidence="8 9">I41</strain>
    </source>
</reference>
<dbReference type="InterPro" id="IPR038377">
    <property type="entry name" value="Na/Glc_symporter_sf"/>
</dbReference>
<feature type="transmembrane region" description="Helical" evidence="7">
    <location>
        <begin position="117"/>
        <end position="138"/>
    </location>
</feature>
<evidence type="ECO:0000256" key="5">
    <source>
        <dbReference type="ARBA" id="ARBA00023136"/>
    </source>
</evidence>
<keyword evidence="9" id="KW-1185">Reference proteome</keyword>
<name>A0A517TTZ0_9BACT</name>
<dbReference type="Proteomes" id="UP000317909">
    <property type="component" value="Chromosome"/>
</dbReference>
<comment type="subcellular location">
    <subcellularLocation>
        <location evidence="1">Membrane</location>
        <topology evidence="1">Multi-pass membrane protein</topology>
    </subcellularLocation>
</comment>
<evidence type="ECO:0000313" key="8">
    <source>
        <dbReference type="EMBL" id="QDT71843.1"/>
    </source>
</evidence>
<feature type="transmembrane region" description="Helical" evidence="7">
    <location>
        <begin position="34"/>
        <end position="52"/>
    </location>
</feature>
<dbReference type="NCBIfam" id="TIGR00813">
    <property type="entry name" value="sss"/>
    <property type="match status" value="1"/>
</dbReference>
<feature type="transmembrane region" description="Helical" evidence="7">
    <location>
        <begin position="473"/>
        <end position="491"/>
    </location>
</feature>